<evidence type="ECO:0000256" key="6">
    <source>
        <dbReference type="ARBA" id="ARBA00022692"/>
    </source>
</evidence>
<evidence type="ECO:0000256" key="11">
    <source>
        <dbReference type="ARBA" id="ARBA00032707"/>
    </source>
</evidence>
<comment type="function">
    <text evidence="14">Catalyzes the dephosphorylation of undecaprenyl diphosphate (UPP). Confers resistance to bacitracin.</text>
</comment>
<evidence type="ECO:0000256" key="4">
    <source>
        <dbReference type="ARBA" id="ARBA00021581"/>
    </source>
</evidence>
<evidence type="ECO:0000256" key="5">
    <source>
        <dbReference type="ARBA" id="ARBA00022475"/>
    </source>
</evidence>
<keyword evidence="14" id="KW-0573">Peptidoglycan synthesis</keyword>
<feature type="transmembrane region" description="Helical" evidence="14">
    <location>
        <begin position="253"/>
        <end position="271"/>
    </location>
</feature>
<comment type="catalytic activity">
    <reaction evidence="13 14">
        <text>di-trans,octa-cis-undecaprenyl diphosphate + H2O = di-trans,octa-cis-undecaprenyl phosphate + phosphate + H(+)</text>
        <dbReference type="Rhea" id="RHEA:28094"/>
        <dbReference type="ChEBI" id="CHEBI:15377"/>
        <dbReference type="ChEBI" id="CHEBI:15378"/>
        <dbReference type="ChEBI" id="CHEBI:43474"/>
        <dbReference type="ChEBI" id="CHEBI:58405"/>
        <dbReference type="ChEBI" id="CHEBI:60392"/>
        <dbReference type="EC" id="3.6.1.27"/>
    </reaction>
</comment>
<evidence type="ECO:0000256" key="2">
    <source>
        <dbReference type="ARBA" id="ARBA00010621"/>
    </source>
</evidence>
<comment type="subcellular location">
    <subcellularLocation>
        <location evidence="1 14">Cell membrane</location>
        <topology evidence="1 14">Multi-pass membrane protein</topology>
    </subcellularLocation>
</comment>
<feature type="transmembrane region" description="Helical" evidence="14">
    <location>
        <begin position="116"/>
        <end position="136"/>
    </location>
</feature>
<dbReference type="GO" id="GO:0050380">
    <property type="term" value="F:undecaprenyl-diphosphatase activity"/>
    <property type="evidence" value="ECO:0007669"/>
    <property type="project" value="UniProtKB-EC"/>
</dbReference>
<keyword evidence="14" id="KW-0133">Cell shape</keyword>
<reference evidence="15 16" key="1">
    <citation type="submission" date="2021-05" db="EMBL/GenBank/DDBJ databases">
        <title>The draft genome of Geobacter chapellei DSM 13688.</title>
        <authorList>
            <person name="Xu Z."/>
            <person name="Masuda Y."/>
            <person name="Itoh H."/>
            <person name="Senoo K."/>
        </authorList>
    </citation>
    <scope>NUCLEOTIDE SEQUENCE [LARGE SCALE GENOMIC DNA]</scope>
    <source>
        <strain evidence="15 16">DSM 13688</strain>
    </source>
</reference>
<dbReference type="PANTHER" id="PTHR30622">
    <property type="entry name" value="UNDECAPRENYL-DIPHOSPHATASE"/>
    <property type="match status" value="1"/>
</dbReference>
<evidence type="ECO:0000256" key="1">
    <source>
        <dbReference type="ARBA" id="ARBA00004651"/>
    </source>
</evidence>
<dbReference type="EC" id="3.6.1.27" evidence="3 14"/>
<feature type="transmembrane region" description="Helical" evidence="14">
    <location>
        <begin position="219"/>
        <end position="241"/>
    </location>
</feature>
<evidence type="ECO:0000256" key="12">
    <source>
        <dbReference type="ARBA" id="ARBA00032932"/>
    </source>
</evidence>
<evidence type="ECO:0000256" key="14">
    <source>
        <dbReference type="HAMAP-Rule" id="MF_01006"/>
    </source>
</evidence>
<evidence type="ECO:0000256" key="10">
    <source>
        <dbReference type="ARBA" id="ARBA00023251"/>
    </source>
</evidence>
<keyword evidence="5 14" id="KW-1003">Cell membrane</keyword>
<feature type="transmembrane region" description="Helical" evidence="14">
    <location>
        <begin position="189"/>
        <end position="207"/>
    </location>
</feature>
<organism evidence="15 16">
    <name type="scientific">Pelotalea chapellei</name>
    <dbReference type="NCBI Taxonomy" id="44671"/>
    <lineage>
        <taxon>Bacteria</taxon>
        <taxon>Pseudomonadati</taxon>
        <taxon>Thermodesulfobacteriota</taxon>
        <taxon>Desulfuromonadia</taxon>
        <taxon>Geobacterales</taxon>
        <taxon>Geobacteraceae</taxon>
        <taxon>Pelotalea</taxon>
    </lineage>
</organism>
<dbReference type="RefSeq" id="WP_214296374.1">
    <property type="nucleotide sequence ID" value="NZ_JAHDYS010000002.1"/>
</dbReference>
<dbReference type="PANTHER" id="PTHR30622:SF4">
    <property type="entry name" value="UNDECAPRENYL-DIPHOSPHATASE"/>
    <property type="match status" value="1"/>
</dbReference>
<evidence type="ECO:0000256" key="13">
    <source>
        <dbReference type="ARBA" id="ARBA00047594"/>
    </source>
</evidence>
<dbReference type="EMBL" id="JAHDYS010000002">
    <property type="protein sequence ID" value="MBT1070660.1"/>
    <property type="molecule type" value="Genomic_DNA"/>
</dbReference>
<keyword evidence="9 14" id="KW-0472">Membrane</keyword>
<keyword evidence="8 14" id="KW-1133">Transmembrane helix</keyword>
<dbReference type="Proteomes" id="UP000784128">
    <property type="component" value="Unassembled WGS sequence"/>
</dbReference>
<accession>A0ABS5U4T1</accession>
<keyword evidence="6 14" id="KW-0812">Transmembrane</keyword>
<protein>
    <recommendedName>
        <fullName evidence="4 14">Undecaprenyl-diphosphatase</fullName>
        <ecNumber evidence="3 14">3.6.1.27</ecNumber>
    </recommendedName>
    <alternativeName>
        <fullName evidence="12 14">Bacitracin resistance protein</fullName>
    </alternativeName>
    <alternativeName>
        <fullName evidence="11 14">Undecaprenyl pyrophosphate phosphatase</fullName>
    </alternativeName>
</protein>
<keyword evidence="10 14" id="KW-0046">Antibiotic resistance</keyword>
<evidence type="ECO:0000256" key="7">
    <source>
        <dbReference type="ARBA" id="ARBA00022801"/>
    </source>
</evidence>
<comment type="miscellaneous">
    <text evidence="14">Bacitracin is thought to be involved in the inhibition of peptidoglycan synthesis by sequestering undecaprenyl diphosphate, thereby reducing the pool of lipid carrier available.</text>
</comment>
<dbReference type="HAMAP" id="MF_01006">
    <property type="entry name" value="Undec_diphosphatase"/>
    <property type="match status" value="1"/>
</dbReference>
<dbReference type="NCBIfam" id="TIGR00753">
    <property type="entry name" value="undec_PP_bacA"/>
    <property type="match status" value="1"/>
</dbReference>
<proteinExistence type="inferred from homology"/>
<gene>
    <name evidence="14 15" type="primary">uppP</name>
    <name evidence="15" type="ORF">KJB30_02580</name>
</gene>
<evidence type="ECO:0000256" key="3">
    <source>
        <dbReference type="ARBA" id="ARBA00012374"/>
    </source>
</evidence>
<dbReference type="InterPro" id="IPR003824">
    <property type="entry name" value="UppP"/>
</dbReference>
<comment type="caution">
    <text evidence="15">The sequence shown here is derived from an EMBL/GenBank/DDBJ whole genome shotgun (WGS) entry which is preliminary data.</text>
</comment>
<evidence type="ECO:0000313" key="16">
    <source>
        <dbReference type="Proteomes" id="UP000784128"/>
    </source>
</evidence>
<keyword evidence="14" id="KW-0961">Cell wall biogenesis/degradation</keyword>
<sequence length="273" mass="29306">MNLLHALVLGALQGFTEVLPISSSAHLILVPWLLKWPESGLTFDVALHLGTFIALTLYFRKDIMEMISSFFDALSSRSLDTPAKRLPFLIIAATVPAAVVGKLFEHKVEEIFRSNPLLIAIFLIVFGIILGITDIAGRKVRGLEEIGTKSALTIGLLQCLALLPGVSRSGITITAGLALGFTRESAARFSFLLSLPIVIGAALLKTIHLAKHGIPAGEFLPMMAGIVASAITGYISVAFLLKFVQKRSISPFVWYRVIAGGIVISALLQGFKG</sequence>
<feature type="transmembrane region" description="Helical" evidence="14">
    <location>
        <begin position="40"/>
        <end position="59"/>
    </location>
</feature>
<dbReference type="Pfam" id="PF02673">
    <property type="entry name" value="BacA"/>
    <property type="match status" value="1"/>
</dbReference>
<evidence type="ECO:0000256" key="8">
    <source>
        <dbReference type="ARBA" id="ARBA00022989"/>
    </source>
</evidence>
<keyword evidence="16" id="KW-1185">Reference proteome</keyword>
<evidence type="ECO:0000313" key="15">
    <source>
        <dbReference type="EMBL" id="MBT1070660.1"/>
    </source>
</evidence>
<comment type="similarity">
    <text evidence="2 14">Belongs to the UppP family.</text>
</comment>
<keyword evidence="7 14" id="KW-0378">Hydrolase</keyword>
<name>A0ABS5U4T1_9BACT</name>
<evidence type="ECO:0000256" key="9">
    <source>
        <dbReference type="ARBA" id="ARBA00023136"/>
    </source>
</evidence>